<keyword evidence="3" id="KW-1185">Reference proteome</keyword>
<dbReference type="Pfam" id="PF13692">
    <property type="entry name" value="Glyco_trans_1_4"/>
    <property type="match status" value="1"/>
</dbReference>
<evidence type="ECO:0000259" key="1">
    <source>
        <dbReference type="Pfam" id="PF11997"/>
    </source>
</evidence>
<dbReference type="RefSeq" id="WP_006780681.1">
    <property type="nucleotide sequence ID" value="NZ_JH379027.1"/>
</dbReference>
<organism evidence="2 3">
    <name type="scientific">Hungatella hathewayi WAL-18680</name>
    <dbReference type="NCBI Taxonomy" id="742737"/>
    <lineage>
        <taxon>Bacteria</taxon>
        <taxon>Bacillati</taxon>
        <taxon>Bacillota</taxon>
        <taxon>Clostridia</taxon>
        <taxon>Lachnospirales</taxon>
        <taxon>Lachnospiraceae</taxon>
        <taxon>Hungatella</taxon>
    </lineage>
</organism>
<reference evidence="2 3" key="1">
    <citation type="submission" date="2011-08" db="EMBL/GenBank/DDBJ databases">
        <title>The Genome Sequence of Clostridium hathewayi WAL-18680.</title>
        <authorList>
            <consortium name="The Broad Institute Genome Sequencing Platform"/>
            <person name="Earl A."/>
            <person name="Ward D."/>
            <person name="Feldgarden M."/>
            <person name="Gevers D."/>
            <person name="Finegold S.M."/>
            <person name="Summanen P.H."/>
            <person name="Molitoris D.R."/>
            <person name="Song M."/>
            <person name="Daigneault M."/>
            <person name="Allen-Vercoe E."/>
            <person name="Young S.K."/>
            <person name="Zeng Q."/>
            <person name="Gargeya S."/>
            <person name="Fitzgerald M."/>
            <person name="Haas B."/>
            <person name="Abouelleil A."/>
            <person name="Alvarado L."/>
            <person name="Arachchi H.M."/>
            <person name="Berlin A."/>
            <person name="Brown A."/>
            <person name="Chapman S.B."/>
            <person name="Chen Z."/>
            <person name="Dunbar C."/>
            <person name="Freedman E."/>
            <person name="Gearin G."/>
            <person name="Gellesch M."/>
            <person name="Goldberg J."/>
            <person name="Griggs A."/>
            <person name="Gujja S."/>
            <person name="Heiman D."/>
            <person name="Howarth C."/>
            <person name="Larson L."/>
            <person name="Lui A."/>
            <person name="MacDonald P.J.P."/>
            <person name="Montmayeur A."/>
            <person name="Murphy C."/>
            <person name="Neiman D."/>
            <person name="Pearson M."/>
            <person name="Priest M."/>
            <person name="Roberts A."/>
            <person name="Saif S."/>
            <person name="Shea T."/>
            <person name="Shenoy N."/>
            <person name="Sisk P."/>
            <person name="Stolte C."/>
            <person name="Sykes S."/>
            <person name="Wortman J."/>
            <person name="Nusbaum C."/>
            <person name="Birren B."/>
        </authorList>
    </citation>
    <scope>NUCLEOTIDE SEQUENCE [LARGE SCALE GENOMIC DNA]</scope>
    <source>
        <strain evidence="2 3">WAL-18680</strain>
    </source>
</reference>
<protein>
    <recommendedName>
        <fullName evidence="1">DUF3492 domain-containing protein</fullName>
    </recommendedName>
</protein>
<name>G5IGS4_9FIRM</name>
<feature type="domain" description="DUF3492" evidence="1">
    <location>
        <begin position="1"/>
        <end position="258"/>
    </location>
</feature>
<dbReference type="NCBIfam" id="NF038011">
    <property type="entry name" value="PelF"/>
    <property type="match status" value="1"/>
</dbReference>
<gene>
    <name evidence="2" type="ORF">HMPREF9473_02702</name>
</gene>
<accession>G5IGS4</accession>
<comment type="caution">
    <text evidence="2">The sequence shown here is derived from an EMBL/GenBank/DDBJ whole genome shotgun (WGS) entry which is preliminary data.</text>
</comment>
<evidence type="ECO:0000313" key="2">
    <source>
        <dbReference type="EMBL" id="EHI59310.1"/>
    </source>
</evidence>
<dbReference type="InterPro" id="IPR047691">
    <property type="entry name" value="PelF-like"/>
</dbReference>
<dbReference type="SUPFAM" id="SSF53756">
    <property type="entry name" value="UDP-Glycosyltransferase/glycogen phosphorylase"/>
    <property type="match status" value="1"/>
</dbReference>
<dbReference type="InterPro" id="IPR022622">
    <property type="entry name" value="DUF3492"/>
</dbReference>
<dbReference type="PANTHER" id="PTHR12526:SF608">
    <property type="entry name" value="PELF"/>
    <property type="match status" value="1"/>
</dbReference>
<dbReference type="AlphaFoldDB" id="G5IGS4"/>
<dbReference type="Gene3D" id="3.40.50.2000">
    <property type="entry name" value="Glycogen Phosphorylase B"/>
    <property type="match status" value="2"/>
</dbReference>
<feature type="non-terminal residue" evidence="2">
    <location>
        <position position="455"/>
    </location>
</feature>
<sequence length="455" mass="51882">MKICLIAEGCYPYVAGGVSSWIQMLIKGMPQHQFIIYTIGANMSQRGQFKYDIPENVISVEENFLDQFLDVKIQKNRSYRLLPREHQAVLDLISRDTVDWNCLFDMFSRDGKYQTNEFLCSHAFMDIVMAACEDTYRITPFTQVFWTIRSMLLPVLNILSCPIPDVDVFHSVSTGYAGLLGAMFQYKTGKPYIITEHGIYTREREEEILKASWVDVYFKQTWIDFFMGMSRAAYDKADRIISLFYGARQLQTEFGAEDSKCMVIPNGINMGRFEHTEPVKEDHHPLALGAVIRVVPIKDIKTMIYAFDIVRHKIPDGKLYLIGPTDEDKEYYQECLDLIASLGCTGIEFVGRVDVAQWYGRVDMVLLSSVSEGQPFVLLEAMAAGRPVIATDVGSCRELIEGNLDTFGSAGLVVPVMNPDQMARAILKLWQDAGLRKRMARVGRERVNAYYREED</sequence>
<dbReference type="Proteomes" id="UP000005384">
    <property type="component" value="Unassembled WGS sequence"/>
</dbReference>
<evidence type="ECO:0000313" key="3">
    <source>
        <dbReference type="Proteomes" id="UP000005384"/>
    </source>
</evidence>
<dbReference type="HOGENOM" id="CLU_009583_32_1_9"/>
<dbReference type="PANTHER" id="PTHR12526">
    <property type="entry name" value="GLYCOSYLTRANSFERASE"/>
    <property type="match status" value="1"/>
</dbReference>
<dbReference type="Pfam" id="PF11997">
    <property type="entry name" value="DUF3492"/>
    <property type="match status" value="1"/>
</dbReference>
<proteinExistence type="predicted"/>
<dbReference type="EMBL" id="ADLN01000064">
    <property type="protein sequence ID" value="EHI59310.1"/>
    <property type="molecule type" value="Genomic_DNA"/>
</dbReference>